<name>A0ABQ0VH97_ENTMU</name>
<gene>
    <name evidence="1" type="ORF">EMU01_17970</name>
</gene>
<evidence type="ECO:0008006" key="3">
    <source>
        <dbReference type="Google" id="ProtNLM"/>
    </source>
</evidence>
<dbReference type="EMBL" id="BJWA01000012">
    <property type="protein sequence ID" value="GEL80653.1"/>
    <property type="molecule type" value="Genomic_DNA"/>
</dbReference>
<sequence length="134" mass="15360">MENSIKKMLRLTDKYLTIQGVSYEMFHQTNTLVIKAELAPPLSACLTCGSTARDSEGKMVIVKNGKKMTCIRFDQFNHLPMIMRLKKQRYHCRMVNEFRSHVSAEDKMSFICADGETGQLVNILPTRKLSRLTT</sequence>
<reference evidence="1 2" key="1">
    <citation type="submission" date="2019-07" db="EMBL/GenBank/DDBJ databases">
        <title>Whole genome shotgun sequence of Enterococcus mundtii NBRC 100490.</title>
        <authorList>
            <person name="Hosoyama A."/>
            <person name="Uohara A."/>
            <person name="Ohji S."/>
            <person name="Ichikawa N."/>
        </authorList>
    </citation>
    <scope>NUCLEOTIDE SEQUENCE [LARGE SCALE GENOMIC DNA]</scope>
    <source>
        <strain evidence="1 2">NBRC 100490</strain>
    </source>
</reference>
<protein>
    <recommendedName>
        <fullName evidence="3">ISL3 family transposase</fullName>
    </recommendedName>
</protein>
<accession>A0ABQ0VH97</accession>
<comment type="caution">
    <text evidence="1">The sequence shown here is derived from an EMBL/GenBank/DDBJ whole genome shotgun (WGS) entry which is preliminary data.</text>
</comment>
<proteinExistence type="predicted"/>
<organism evidence="1 2">
    <name type="scientific">Enterococcus mundtii</name>
    <dbReference type="NCBI Taxonomy" id="53346"/>
    <lineage>
        <taxon>Bacteria</taxon>
        <taxon>Bacillati</taxon>
        <taxon>Bacillota</taxon>
        <taxon>Bacilli</taxon>
        <taxon>Lactobacillales</taxon>
        <taxon>Enterococcaceae</taxon>
        <taxon>Enterococcus</taxon>
    </lineage>
</organism>
<evidence type="ECO:0000313" key="2">
    <source>
        <dbReference type="Proteomes" id="UP000321175"/>
    </source>
</evidence>
<evidence type="ECO:0000313" key="1">
    <source>
        <dbReference type="EMBL" id="GEL80653.1"/>
    </source>
</evidence>
<dbReference type="Proteomes" id="UP000321175">
    <property type="component" value="Unassembled WGS sequence"/>
</dbReference>
<keyword evidence="2" id="KW-1185">Reference proteome</keyword>